<name>A0A8S5LIL6_9CAUD</name>
<reference evidence="2" key="1">
    <citation type="journal article" date="2021" name="Proc. Natl. Acad. Sci. U.S.A.">
        <title>A Catalog of Tens of Thousands of Viruses from Human Metagenomes Reveals Hidden Associations with Chronic Diseases.</title>
        <authorList>
            <person name="Tisza M.J."/>
            <person name="Buck C.B."/>
        </authorList>
    </citation>
    <scope>NUCLEOTIDE SEQUENCE</scope>
    <source>
        <strain evidence="2">CtoD91</strain>
    </source>
</reference>
<dbReference type="Pfam" id="PF13443">
    <property type="entry name" value="HTH_26"/>
    <property type="match status" value="1"/>
</dbReference>
<evidence type="ECO:0000313" key="2">
    <source>
        <dbReference type="EMBL" id="DAD69737.1"/>
    </source>
</evidence>
<dbReference type="SMART" id="SM00530">
    <property type="entry name" value="HTH_XRE"/>
    <property type="match status" value="1"/>
</dbReference>
<organism evidence="2">
    <name type="scientific">Siphoviridae sp. ctoD91</name>
    <dbReference type="NCBI Taxonomy" id="2827591"/>
    <lineage>
        <taxon>Viruses</taxon>
        <taxon>Duplodnaviria</taxon>
        <taxon>Heunggongvirae</taxon>
        <taxon>Uroviricota</taxon>
        <taxon>Caudoviricetes</taxon>
    </lineage>
</organism>
<evidence type="ECO:0000259" key="1">
    <source>
        <dbReference type="PROSITE" id="PS50943"/>
    </source>
</evidence>
<dbReference type="CDD" id="cd00093">
    <property type="entry name" value="HTH_XRE"/>
    <property type="match status" value="1"/>
</dbReference>
<dbReference type="SUPFAM" id="SSF47413">
    <property type="entry name" value="lambda repressor-like DNA-binding domains"/>
    <property type="match status" value="1"/>
</dbReference>
<feature type="domain" description="HTH cro/C1-type" evidence="1">
    <location>
        <begin position="3"/>
        <end position="57"/>
    </location>
</feature>
<accession>A0A8S5LIL6</accession>
<dbReference type="InterPro" id="IPR010982">
    <property type="entry name" value="Lambda_DNA-bd_dom_sf"/>
</dbReference>
<protein>
    <submittedName>
        <fullName evidence="2">Helix-turn-helix XRE-family like protein</fullName>
    </submittedName>
</protein>
<dbReference type="PROSITE" id="PS50943">
    <property type="entry name" value="HTH_CROC1"/>
    <property type="match status" value="1"/>
</dbReference>
<dbReference type="InterPro" id="IPR001387">
    <property type="entry name" value="Cro/C1-type_HTH"/>
</dbReference>
<sequence length="81" mass="8704">MRIKDLLREKGITAKELASKIGMTETGLSIAMGDNGNPPLKRLEQIAAALGVPVTELFDKPKEGVIHCPHCGKEIKLNPGN</sequence>
<proteinExistence type="predicted"/>
<dbReference type="Gene3D" id="1.10.260.40">
    <property type="entry name" value="lambda repressor-like DNA-binding domains"/>
    <property type="match status" value="1"/>
</dbReference>
<dbReference type="GO" id="GO:0003677">
    <property type="term" value="F:DNA binding"/>
    <property type="evidence" value="ECO:0007669"/>
    <property type="project" value="InterPro"/>
</dbReference>
<dbReference type="EMBL" id="BK015855">
    <property type="protein sequence ID" value="DAD69737.1"/>
    <property type="molecule type" value="Genomic_DNA"/>
</dbReference>